<dbReference type="EMBL" id="JANAWD010000019">
    <property type="protein sequence ID" value="KAJ3490999.1"/>
    <property type="molecule type" value="Genomic_DNA"/>
</dbReference>
<sequence length="554" mass="63011">MCWTADQLTYGWRLDPTSHTARWCWVTQVCQLWRDVAIRCKTLWTYIVLPRRSLDYLLTFLSRSSDLPIHLCVRGDMTSLRMSLLETALSVLPRLASIDIYLPSSVTPARGADALIINQLFNRDAPLLTSFTVAFGGETQPLAKAWPLQGDLDLSSLRTLELFGQSFAVMRNYLRPTLTSLKLAWSDGTQAPPATDLLQPLSYMDQLEWLEITPIWGDYPAPVPRAPRERAPCIVLPRLQYFELTTNYFDCKTLLSSITFPSKSQTAFFIYLFEYNWDLDHGPNSFLATFRNTLQNITAHHAPNSALDRPILSAQLQFSHRLGHLGSSISAWDHLGKGRSPSGSILPQGRPTVFLSMDDLDGRNAYRALRRFYITLPLSSLVQLEIKEAQRRCPTAHWRRLVRALPALEYLQVVGSGPALVCVLRAISGDPQEGNGDHFRNKRGVKPSTFLLPRLTRLSIGPGERRYGLVNARNEFIKILASILQTRFQAAQPIQELQILWGYPTDKDRLKESLRSWVNALSFLWYLPYRDVDLDDSSDEWSAEDSESDKYDVM</sequence>
<evidence type="ECO:0000313" key="2">
    <source>
        <dbReference type="Proteomes" id="UP001212997"/>
    </source>
</evidence>
<gene>
    <name evidence="1" type="ORF">NLI96_g1023</name>
</gene>
<organism evidence="1 2">
    <name type="scientific">Meripilus lineatus</name>
    <dbReference type="NCBI Taxonomy" id="2056292"/>
    <lineage>
        <taxon>Eukaryota</taxon>
        <taxon>Fungi</taxon>
        <taxon>Dikarya</taxon>
        <taxon>Basidiomycota</taxon>
        <taxon>Agaricomycotina</taxon>
        <taxon>Agaricomycetes</taxon>
        <taxon>Polyporales</taxon>
        <taxon>Meripilaceae</taxon>
        <taxon>Meripilus</taxon>
    </lineage>
</organism>
<accession>A0AAD5YN79</accession>
<evidence type="ECO:0000313" key="1">
    <source>
        <dbReference type="EMBL" id="KAJ3490999.1"/>
    </source>
</evidence>
<name>A0AAD5YN79_9APHY</name>
<reference evidence="1" key="1">
    <citation type="submission" date="2022-07" db="EMBL/GenBank/DDBJ databases">
        <title>Genome Sequence of Physisporinus lineatus.</title>
        <authorList>
            <person name="Buettner E."/>
        </authorList>
    </citation>
    <scope>NUCLEOTIDE SEQUENCE</scope>
    <source>
        <strain evidence="1">VT162</strain>
    </source>
</reference>
<dbReference type="AlphaFoldDB" id="A0AAD5YN79"/>
<protein>
    <recommendedName>
        <fullName evidence="3">F-box domain-containing protein</fullName>
    </recommendedName>
</protein>
<proteinExistence type="predicted"/>
<evidence type="ECO:0008006" key="3">
    <source>
        <dbReference type="Google" id="ProtNLM"/>
    </source>
</evidence>
<comment type="caution">
    <text evidence="1">The sequence shown here is derived from an EMBL/GenBank/DDBJ whole genome shotgun (WGS) entry which is preliminary data.</text>
</comment>
<dbReference type="Proteomes" id="UP001212997">
    <property type="component" value="Unassembled WGS sequence"/>
</dbReference>
<keyword evidence="2" id="KW-1185">Reference proteome</keyword>